<dbReference type="PATRIC" id="fig|888055.3.peg.831"/>
<dbReference type="AlphaFoldDB" id="U2Q7Z3"/>
<organism evidence="2 3">
    <name type="scientific">Leptotrichia wadei (strain F0279)</name>
    <dbReference type="NCBI Taxonomy" id="888055"/>
    <lineage>
        <taxon>Bacteria</taxon>
        <taxon>Fusobacteriati</taxon>
        <taxon>Fusobacteriota</taxon>
        <taxon>Fusobacteriia</taxon>
        <taxon>Fusobacteriales</taxon>
        <taxon>Leptotrichiaceae</taxon>
        <taxon>Leptotrichia</taxon>
    </lineage>
</organism>
<evidence type="ECO:0000256" key="1">
    <source>
        <dbReference type="SAM" id="Phobius"/>
    </source>
</evidence>
<dbReference type="Proteomes" id="UP000016626">
    <property type="component" value="Unassembled WGS sequence"/>
</dbReference>
<keyword evidence="1" id="KW-0812">Transmembrane</keyword>
<evidence type="ECO:0000313" key="2">
    <source>
        <dbReference type="EMBL" id="ERK52189.1"/>
    </source>
</evidence>
<feature type="transmembrane region" description="Helical" evidence="1">
    <location>
        <begin position="27"/>
        <end position="48"/>
    </location>
</feature>
<sequence length="108" mass="12431">MINNLRVLKKELKSFAKRVKNFKYTESALITFLLTGLIELTGVSFNLFSAENEIQAQTKAINTSITSIKSDFRFARHENNKLLKKTNLELVKLMEQGDHVVKSPWSSW</sequence>
<name>U2Q7Z3_LEPWF</name>
<keyword evidence="1" id="KW-0472">Membrane</keyword>
<dbReference type="RefSeq" id="WP_021746487.1">
    <property type="nucleotide sequence ID" value="NZ_KI271415.1"/>
</dbReference>
<evidence type="ECO:0000313" key="3">
    <source>
        <dbReference type="Proteomes" id="UP000016626"/>
    </source>
</evidence>
<gene>
    <name evidence="2" type="ORF">HMPREF9015_00869</name>
</gene>
<dbReference type="eggNOG" id="COG3210">
    <property type="taxonomic scope" value="Bacteria"/>
</dbReference>
<dbReference type="HOGENOM" id="CLU_167923_0_0_0"/>
<accession>U2Q7Z3</accession>
<proteinExistence type="predicted"/>
<keyword evidence="1" id="KW-1133">Transmembrane helix</keyword>
<reference evidence="2 3" key="1">
    <citation type="submission" date="2013-06" db="EMBL/GenBank/DDBJ databases">
        <authorList>
            <person name="Weinstock G."/>
            <person name="Sodergren E."/>
            <person name="Lobos E.A."/>
            <person name="Fulton L."/>
            <person name="Fulton R."/>
            <person name="Courtney L."/>
            <person name="Fronick C."/>
            <person name="O'Laughlin M."/>
            <person name="Godfrey J."/>
            <person name="Wilson R.M."/>
            <person name="Miner T."/>
            <person name="Farmer C."/>
            <person name="Delehaunty K."/>
            <person name="Cordes M."/>
            <person name="Minx P."/>
            <person name="Tomlinson C."/>
            <person name="Chen J."/>
            <person name="Wollam A."/>
            <person name="Pepin K.H."/>
            <person name="Bhonagiri V."/>
            <person name="Zhang X."/>
            <person name="Warren W."/>
            <person name="Mitreva M."/>
            <person name="Mardis E.R."/>
            <person name="Wilson R.K."/>
        </authorList>
    </citation>
    <scope>NUCLEOTIDE SEQUENCE [LARGE SCALE GENOMIC DNA]</scope>
    <source>
        <strain evidence="2 3">F0279</strain>
    </source>
</reference>
<dbReference type="EMBL" id="AWVM01000046">
    <property type="protein sequence ID" value="ERK52189.1"/>
    <property type="molecule type" value="Genomic_DNA"/>
</dbReference>
<comment type="caution">
    <text evidence="2">The sequence shown here is derived from an EMBL/GenBank/DDBJ whole genome shotgun (WGS) entry which is preliminary data.</text>
</comment>
<dbReference type="NCBIfam" id="NF033175">
    <property type="entry name" value="fuso_auto_Nterm"/>
    <property type="match status" value="1"/>
</dbReference>
<protein>
    <submittedName>
        <fullName evidence="2">Uncharacterized protein</fullName>
    </submittedName>
</protein>
<dbReference type="InterPro" id="IPR053787">
    <property type="entry name" value="Autotransptr-assoc_N"/>
</dbReference>